<dbReference type="NCBIfam" id="TIGR04092">
    <property type="entry name" value="LTA_DltD"/>
    <property type="match status" value="1"/>
</dbReference>
<dbReference type="UniPathway" id="UPA00556"/>
<keyword evidence="3" id="KW-1185">Reference proteome</keyword>
<accession>A0A0R2MWQ7</accession>
<dbReference type="PATRIC" id="fig|1293598.4.peg.1825"/>
<comment type="caution">
    <text evidence="2">The sequence shown here is derived from an EMBL/GenBank/DDBJ whole genome shotgun (WGS) entry which is preliminary data.</text>
</comment>
<name>A0A0R2MWQ7_9LACO</name>
<organism evidence="2 3">
    <name type="scientific">Lacticaseibacillus saniviri JCM 17471 = DSM 24301</name>
    <dbReference type="NCBI Taxonomy" id="1293598"/>
    <lineage>
        <taxon>Bacteria</taxon>
        <taxon>Bacillati</taxon>
        <taxon>Bacillota</taxon>
        <taxon>Bacilli</taxon>
        <taxon>Lactobacillales</taxon>
        <taxon>Lactobacillaceae</taxon>
        <taxon>Lacticaseibacillus</taxon>
    </lineage>
</organism>
<gene>
    <name evidence="2" type="ORF">IV56_GL001751</name>
</gene>
<dbReference type="PANTHER" id="PTHR40039:SF1">
    <property type="entry name" value="PROTEIN DLTD"/>
    <property type="match status" value="1"/>
</dbReference>
<proteinExistence type="inferred from homology"/>
<dbReference type="InterPro" id="IPR006998">
    <property type="entry name" value="DltD"/>
</dbReference>
<dbReference type="GO" id="GO:0005886">
    <property type="term" value="C:plasma membrane"/>
    <property type="evidence" value="ECO:0007669"/>
    <property type="project" value="UniProtKB-UniRule"/>
</dbReference>
<evidence type="ECO:0000313" key="2">
    <source>
        <dbReference type="EMBL" id="KRO17957.1"/>
    </source>
</evidence>
<evidence type="ECO:0000313" key="3">
    <source>
        <dbReference type="Proteomes" id="UP000050969"/>
    </source>
</evidence>
<dbReference type="PIRSF" id="PIRSF021438">
    <property type="entry name" value="DltD"/>
    <property type="match status" value="1"/>
</dbReference>
<dbReference type="Proteomes" id="UP000050969">
    <property type="component" value="Unassembled WGS sequence"/>
</dbReference>
<evidence type="ECO:0000256" key="1">
    <source>
        <dbReference type="PIRNR" id="PIRNR021438"/>
    </source>
</evidence>
<dbReference type="RefSeq" id="WP_056992381.1">
    <property type="nucleotide sequence ID" value="NZ_JQCE01000006.1"/>
</dbReference>
<dbReference type="InterPro" id="IPR023896">
    <property type="entry name" value="LTA_DltD"/>
</dbReference>
<dbReference type="STRING" id="1293598.IV56_GL001751"/>
<protein>
    <recommendedName>
        <fullName evidence="1">Protein DltD</fullName>
    </recommendedName>
</protein>
<dbReference type="AlphaFoldDB" id="A0A0R2MWQ7"/>
<dbReference type="GO" id="GO:0070395">
    <property type="term" value="P:lipoteichoic acid biosynthetic process"/>
    <property type="evidence" value="ECO:0007669"/>
    <property type="project" value="UniProtKB-UniRule"/>
</dbReference>
<keyword evidence="1" id="KW-0472">Membrane</keyword>
<comment type="pathway">
    <text evidence="1">Cell wall biogenesis; lipoteichoic acid biosynthesis.</text>
</comment>
<dbReference type="EMBL" id="JQCE01000006">
    <property type="protein sequence ID" value="KRO17957.1"/>
    <property type="molecule type" value="Genomic_DNA"/>
</dbReference>
<reference evidence="2 3" key="1">
    <citation type="journal article" date="2015" name="Genome Announc.">
        <title>Expanding the biotechnology potential of lactobacilli through comparative genomics of 213 strains and associated genera.</title>
        <authorList>
            <person name="Sun Z."/>
            <person name="Harris H.M."/>
            <person name="McCann A."/>
            <person name="Guo C."/>
            <person name="Argimon S."/>
            <person name="Zhang W."/>
            <person name="Yang X."/>
            <person name="Jeffery I.B."/>
            <person name="Cooney J.C."/>
            <person name="Kagawa T.F."/>
            <person name="Liu W."/>
            <person name="Song Y."/>
            <person name="Salvetti E."/>
            <person name="Wrobel A."/>
            <person name="Rasinkangas P."/>
            <person name="Parkhill J."/>
            <person name="Rea M.C."/>
            <person name="O'Sullivan O."/>
            <person name="Ritari J."/>
            <person name="Douillard F.P."/>
            <person name="Paul Ross R."/>
            <person name="Yang R."/>
            <person name="Briner A.E."/>
            <person name="Felis G.E."/>
            <person name="de Vos W.M."/>
            <person name="Barrangou R."/>
            <person name="Klaenhammer T.R."/>
            <person name="Caufield P.W."/>
            <person name="Cui Y."/>
            <person name="Zhang H."/>
            <person name="O'Toole P.W."/>
        </authorList>
    </citation>
    <scope>NUCLEOTIDE SEQUENCE [LARGE SCALE GENOMIC DNA]</scope>
    <source>
        <strain evidence="2 3">DSM 24301</strain>
    </source>
</reference>
<dbReference type="PANTHER" id="PTHR40039">
    <property type="entry name" value="PROTEIN DLTD"/>
    <property type="match status" value="1"/>
</dbReference>
<keyword evidence="1" id="KW-1003">Cell membrane</keyword>
<sequence length="421" mass="47649">MKINKTIWRVLGPLAIAAVLVLGLLLLPFSFGTPSQSTMSKAATSLSDNVLKGQRIKNAAAKDNYVPFIGSSELLRMDSFHPSVLAQKYHRDYTPFLLGKAGTQSLTHFLSMNAMTNMTGKKAVVIISPQWFVKQGVNKNMFDFFYSPAQVAYFVEHAKNNTADRYAASRMLDFPSGSSDGTVEDALKNIALGKPITGYQRAYITDFKANMLDHEDALFSQIAPGSNQATIDKAAKALPADYNFGTLDQLAIKIGKKETAGNPYEIKNSFYNQRVKSHIKRLKDSQENFDYRYSPEFSDFQLLLNTMAKKKMDVMFVIPPINARWADYTGLDMNMINDFTRKIEYQLRSQGFEHILDLTQDGAEPYFMEDTIHIGWRGWLKMDQSVAPFLKDLKADPQHYKMNNHFYTKSWQNAKAPVKVD</sequence>
<dbReference type="Pfam" id="PF04914">
    <property type="entry name" value="DltD"/>
    <property type="match status" value="1"/>
</dbReference>
<comment type="similarity">
    <text evidence="1">Belongs to the DltD family.</text>
</comment>